<dbReference type="SUPFAM" id="SSF53756">
    <property type="entry name" value="UDP-Glycosyltransferase/glycogen phosphorylase"/>
    <property type="match status" value="1"/>
</dbReference>
<evidence type="ECO:0000313" key="1">
    <source>
        <dbReference type="EMBL" id="MDN7795589.1"/>
    </source>
</evidence>
<organism evidence="1 2">
    <name type="scientific">Burkholderia vietnamiensis</name>
    <dbReference type="NCBI Taxonomy" id="60552"/>
    <lineage>
        <taxon>Bacteria</taxon>
        <taxon>Pseudomonadati</taxon>
        <taxon>Pseudomonadota</taxon>
        <taxon>Betaproteobacteria</taxon>
        <taxon>Burkholderiales</taxon>
        <taxon>Burkholderiaceae</taxon>
        <taxon>Burkholderia</taxon>
        <taxon>Burkholderia cepacia complex</taxon>
    </lineage>
</organism>
<dbReference type="EMBL" id="JAUJRV010000006">
    <property type="protein sequence ID" value="MDN7795589.1"/>
    <property type="molecule type" value="Genomic_DNA"/>
</dbReference>
<dbReference type="RefSeq" id="WP_155416635.1">
    <property type="nucleotide sequence ID" value="NZ_JAGSTU010000014.1"/>
</dbReference>
<evidence type="ECO:0000313" key="2">
    <source>
        <dbReference type="Proteomes" id="UP001171620"/>
    </source>
</evidence>
<sequence length="550" mass="61469">MTRSSPDRYQYDLVRTEFDVKYYLACHPDVEAAGVDALDHFMVHGWREGRNPSREFDVRYYLATNTDVDAIGMNPFVHYLQSGRLEGRLPRRPLDMWRRQIESAKPIHERQKDWGSAADVSPALSHSEVIEKLHGRNWGIGLVISVSHDDYKNSFGGIQNIISDEQQLFGENGWSYLHLSPAKPLPMLSDTSSIADFRVKLRLDGDALGVTTAQTLMSVLQEWLPEARKVELLVHHLLGHSPEIVAEIARVLRVTRTKVWLHDFFTLCSSYALMRNDVAFCGAPPTDSGACRICTYGGARPEHTRRMQRFFEELVPDVAAPSNGALQFWLTQSNYRASSHRVIAPANVYLARASSDYPATPSPRPLTVAHIGARSFLKGWNVFEELALRFKKDPRFRFVQLGAEDGSPLIGCIKNVPVKVSADNRSAMIEAVAEQNVDVVLSWSLWPETFCFAVHEGLAGGAFIVARKGAGNVWPAVSSLAPKRGVALDDLDSLFELFDSGDLERLVTSSPRLRGAVLSDRHSYGWVTAQRQLEKIGASHQHDSEKVTHG</sequence>
<gene>
    <name evidence="1" type="ORF">QZM33_11655</name>
</gene>
<name>A0AAW7T0H4_BURVI</name>
<dbReference type="Proteomes" id="UP001171620">
    <property type="component" value="Unassembled WGS sequence"/>
</dbReference>
<proteinExistence type="predicted"/>
<protein>
    <recommendedName>
        <fullName evidence="3">Glycosyl transferase family 1 domain-containing protein</fullName>
    </recommendedName>
</protein>
<accession>A0AAW7T0H4</accession>
<reference evidence="1" key="1">
    <citation type="submission" date="2023-07" db="EMBL/GenBank/DDBJ databases">
        <title>A collection of bacterial strains from the Burkholderia cepacia Research Laboratory and Repository.</title>
        <authorList>
            <person name="Lipuma J."/>
            <person name="Spilker T."/>
            <person name="Caverly L."/>
        </authorList>
    </citation>
    <scope>NUCLEOTIDE SEQUENCE</scope>
    <source>
        <strain evidence="1">AU44268</strain>
    </source>
</reference>
<comment type="caution">
    <text evidence="1">The sequence shown here is derived from an EMBL/GenBank/DDBJ whole genome shotgun (WGS) entry which is preliminary data.</text>
</comment>
<evidence type="ECO:0008006" key="3">
    <source>
        <dbReference type="Google" id="ProtNLM"/>
    </source>
</evidence>
<dbReference type="AlphaFoldDB" id="A0AAW7T0H4"/>